<dbReference type="EMBL" id="ML977503">
    <property type="protein sequence ID" value="KAF2130963.1"/>
    <property type="molecule type" value="Genomic_DNA"/>
</dbReference>
<reference evidence="1" key="1">
    <citation type="journal article" date="2020" name="Stud. Mycol.">
        <title>101 Dothideomycetes genomes: a test case for predicting lifestyles and emergence of pathogens.</title>
        <authorList>
            <person name="Haridas S."/>
            <person name="Albert R."/>
            <person name="Binder M."/>
            <person name="Bloem J."/>
            <person name="Labutti K."/>
            <person name="Salamov A."/>
            <person name="Andreopoulos B."/>
            <person name="Baker S."/>
            <person name="Barry K."/>
            <person name="Bills G."/>
            <person name="Bluhm B."/>
            <person name="Cannon C."/>
            <person name="Castanera R."/>
            <person name="Culley D."/>
            <person name="Daum C."/>
            <person name="Ezra D."/>
            <person name="Gonzalez J."/>
            <person name="Henrissat B."/>
            <person name="Kuo A."/>
            <person name="Liang C."/>
            <person name="Lipzen A."/>
            <person name="Lutzoni F."/>
            <person name="Magnuson J."/>
            <person name="Mondo S."/>
            <person name="Nolan M."/>
            <person name="Ohm R."/>
            <person name="Pangilinan J."/>
            <person name="Park H.-J."/>
            <person name="Ramirez L."/>
            <person name="Alfaro M."/>
            <person name="Sun H."/>
            <person name="Tritt A."/>
            <person name="Yoshinaga Y."/>
            <person name="Zwiers L.-H."/>
            <person name="Turgeon B."/>
            <person name="Goodwin S."/>
            <person name="Spatafora J."/>
            <person name="Crous P."/>
            <person name="Grigoriev I."/>
        </authorList>
    </citation>
    <scope>NUCLEOTIDE SEQUENCE</scope>
    <source>
        <strain evidence="1">CBS 119687</strain>
    </source>
</reference>
<sequence length="72" mass="7534">MTPLSTIQPIILLRTPARRTLESVPTNPSRPARVQAKFPAICFPTAAKTGVLSAAEPPKILPCATVNGNVAA</sequence>
<evidence type="ECO:0000313" key="2">
    <source>
        <dbReference type="Proteomes" id="UP000799771"/>
    </source>
</evidence>
<gene>
    <name evidence="1" type="ORF">P153DRAFT_365588</name>
</gene>
<proteinExistence type="predicted"/>
<accession>A0A6A6AIA2</accession>
<dbReference type="Proteomes" id="UP000799771">
    <property type="component" value="Unassembled WGS sequence"/>
</dbReference>
<dbReference type="AlphaFoldDB" id="A0A6A6AIA2"/>
<dbReference type="RefSeq" id="XP_033525350.1">
    <property type="nucleotide sequence ID" value="XM_033667850.1"/>
</dbReference>
<protein>
    <submittedName>
        <fullName evidence="1">Uncharacterized protein</fullName>
    </submittedName>
</protein>
<organism evidence="1 2">
    <name type="scientific">Dothidotthia symphoricarpi CBS 119687</name>
    <dbReference type="NCBI Taxonomy" id="1392245"/>
    <lineage>
        <taxon>Eukaryota</taxon>
        <taxon>Fungi</taxon>
        <taxon>Dikarya</taxon>
        <taxon>Ascomycota</taxon>
        <taxon>Pezizomycotina</taxon>
        <taxon>Dothideomycetes</taxon>
        <taxon>Pleosporomycetidae</taxon>
        <taxon>Pleosporales</taxon>
        <taxon>Dothidotthiaceae</taxon>
        <taxon>Dothidotthia</taxon>
    </lineage>
</organism>
<evidence type="ECO:0000313" key="1">
    <source>
        <dbReference type="EMBL" id="KAF2130963.1"/>
    </source>
</evidence>
<dbReference type="GeneID" id="54408282"/>
<name>A0A6A6AIA2_9PLEO</name>
<keyword evidence="2" id="KW-1185">Reference proteome</keyword>